<comment type="caution">
    <text evidence="3">The sequence shown here is derived from an EMBL/GenBank/DDBJ whole genome shotgun (WGS) entry which is preliminary data.</text>
</comment>
<dbReference type="InterPro" id="IPR056866">
    <property type="entry name" value="Znf_WRKY19"/>
</dbReference>
<evidence type="ECO:0000259" key="2">
    <source>
        <dbReference type="Pfam" id="PF24906"/>
    </source>
</evidence>
<dbReference type="Proteomes" id="UP001151760">
    <property type="component" value="Unassembled WGS sequence"/>
</dbReference>
<dbReference type="Pfam" id="PF02721">
    <property type="entry name" value="DUF223"/>
    <property type="match status" value="1"/>
</dbReference>
<accession>A0ABQ5EKU2</accession>
<gene>
    <name evidence="3" type="ORF">Tco_0977692</name>
</gene>
<dbReference type="InterPro" id="IPR003871">
    <property type="entry name" value="RFA1B/D_OB_1st"/>
</dbReference>
<feature type="domain" description="WRKY19-like zinc finger" evidence="2">
    <location>
        <begin position="224"/>
        <end position="248"/>
    </location>
</feature>
<dbReference type="Gene3D" id="2.40.50.140">
    <property type="entry name" value="Nucleic acid-binding proteins"/>
    <property type="match status" value="1"/>
</dbReference>
<reference evidence="3" key="2">
    <citation type="submission" date="2022-01" db="EMBL/GenBank/DDBJ databases">
        <authorList>
            <person name="Yamashiro T."/>
            <person name="Shiraishi A."/>
            <person name="Satake H."/>
            <person name="Nakayama K."/>
        </authorList>
    </citation>
    <scope>NUCLEOTIDE SEQUENCE</scope>
</reference>
<evidence type="ECO:0000313" key="3">
    <source>
        <dbReference type="EMBL" id="GJT51535.1"/>
    </source>
</evidence>
<dbReference type="InterPro" id="IPR012340">
    <property type="entry name" value="NA-bd_OB-fold"/>
</dbReference>
<dbReference type="CDD" id="cd04480">
    <property type="entry name" value="RPA1_DBD_A_like"/>
    <property type="match status" value="1"/>
</dbReference>
<feature type="domain" description="Replication protein A 70 kDa DNA-binding subunit B/D first OB fold" evidence="1">
    <location>
        <begin position="5"/>
        <end position="109"/>
    </location>
</feature>
<name>A0ABQ5EKU2_9ASTR</name>
<dbReference type="PANTHER" id="PTHR47165">
    <property type="entry name" value="OS03G0429900 PROTEIN"/>
    <property type="match status" value="1"/>
</dbReference>
<dbReference type="SUPFAM" id="SSF50249">
    <property type="entry name" value="Nucleic acid-binding proteins"/>
    <property type="match status" value="1"/>
</dbReference>
<evidence type="ECO:0000313" key="4">
    <source>
        <dbReference type="Proteomes" id="UP001151760"/>
    </source>
</evidence>
<dbReference type="EMBL" id="BQNB010016416">
    <property type="protein sequence ID" value="GJT51535.1"/>
    <property type="molecule type" value="Genomic_DNA"/>
</dbReference>
<dbReference type="Pfam" id="PF24906">
    <property type="entry name" value="Zf_WRKY19"/>
    <property type="match status" value="1"/>
</dbReference>
<organism evidence="3 4">
    <name type="scientific">Tanacetum coccineum</name>
    <dbReference type="NCBI Taxonomy" id="301880"/>
    <lineage>
        <taxon>Eukaryota</taxon>
        <taxon>Viridiplantae</taxon>
        <taxon>Streptophyta</taxon>
        <taxon>Embryophyta</taxon>
        <taxon>Tracheophyta</taxon>
        <taxon>Spermatophyta</taxon>
        <taxon>Magnoliopsida</taxon>
        <taxon>eudicotyledons</taxon>
        <taxon>Gunneridae</taxon>
        <taxon>Pentapetalae</taxon>
        <taxon>asterids</taxon>
        <taxon>campanulids</taxon>
        <taxon>Asterales</taxon>
        <taxon>Asteraceae</taxon>
        <taxon>Asteroideae</taxon>
        <taxon>Anthemideae</taxon>
        <taxon>Anthemidinae</taxon>
        <taxon>Tanacetum</taxon>
    </lineage>
</organism>
<protein>
    <submittedName>
        <fullName evidence="3">Replication protein A 70 kDa DNA-binding subunit B</fullName>
    </submittedName>
</protein>
<sequence>MEQNLTQLCDLDPMKDDTKILVRCISIWKSHPLGKPNEVWSLDAVLQDEQGNRVQATIKGKHISKFQLLLDEGACYRIGNLGVGENSGKWPLLNHKFKLNFFQGTTVTRVGSFDNNPHGFKFEHFTSFTSRTFKETELCDVIGTVVSVSDAIPFNNYGKDQLRRTIILEDVQCAICMLPDYHSYMSRPPVGVKIPMKMICNQNLLYDTKILEGSTLYCKAHGGGKRCVFADCTKGAEGSTPLCKAHGGGKRCLHDGGGICPKSVHGGTNCCVARGGGKNIYAWLIVDGDLVVLSISGFDNCPAFGTKLQREGPARSACEEGCQVRPLG</sequence>
<keyword evidence="3" id="KW-0238">DNA-binding</keyword>
<dbReference type="GO" id="GO:0003677">
    <property type="term" value="F:DNA binding"/>
    <property type="evidence" value="ECO:0007669"/>
    <property type="project" value="UniProtKB-KW"/>
</dbReference>
<reference evidence="3" key="1">
    <citation type="journal article" date="2022" name="Int. J. Mol. Sci.">
        <title>Draft Genome of Tanacetum Coccineum: Genomic Comparison of Closely Related Tanacetum-Family Plants.</title>
        <authorList>
            <person name="Yamashiro T."/>
            <person name="Shiraishi A."/>
            <person name="Nakayama K."/>
            <person name="Satake H."/>
        </authorList>
    </citation>
    <scope>NUCLEOTIDE SEQUENCE</scope>
</reference>
<proteinExistence type="predicted"/>
<dbReference type="PANTHER" id="PTHR47165:SF4">
    <property type="entry name" value="OS03G0429900 PROTEIN"/>
    <property type="match status" value="1"/>
</dbReference>
<keyword evidence="4" id="KW-1185">Reference proteome</keyword>
<evidence type="ECO:0000259" key="1">
    <source>
        <dbReference type="Pfam" id="PF02721"/>
    </source>
</evidence>